<accession>A0ABP7CNS2</accession>
<dbReference type="Gene3D" id="1.10.260.40">
    <property type="entry name" value="lambda repressor-like DNA-binding domains"/>
    <property type="match status" value="1"/>
</dbReference>
<reference evidence="4" key="1">
    <citation type="journal article" date="2019" name="Int. J. Syst. Evol. Microbiol.">
        <title>The Global Catalogue of Microorganisms (GCM) 10K type strain sequencing project: providing services to taxonomists for standard genome sequencing and annotation.</title>
        <authorList>
            <consortium name="The Broad Institute Genomics Platform"/>
            <consortium name="The Broad Institute Genome Sequencing Center for Infectious Disease"/>
            <person name="Wu L."/>
            <person name="Ma J."/>
        </authorList>
    </citation>
    <scope>NUCLEOTIDE SEQUENCE [LARGE SCALE GENOMIC DNA]</scope>
    <source>
        <strain evidence="4">JCM 16904</strain>
    </source>
</reference>
<dbReference type="SUPFAM" id="SSF47413">
    <property type="entry name" value="lambda repressor-like DNA-binding domains"/>
    <property type="match status" value="1"/>
</dbReference>
<evidence type="ECO:0000259" key="2">
    <source>
        <dbReference type="PROSITE" id="PS50943"/>
    </source>
</evidence>
<dbReference type="Pfam" id="PF13424">
    <property type="entry name" value="TPR_12"/>
    <property type="match status" value="2"/>
</dbReference>
<dbReference type="PRINTS" id="PR00364">
    <property type="entry name" value="DISEASERSIST"/>
</dbReference>
<dbReference type="Pfam" id="PF00931">
    <property type="entry name" value="NB-ARC"/>
    <property type="match status" value="1"/>
</dbReference>
<dbReference type="Gene3D" id="3.40.50.300">
    <property type="entry name" value="P-loop containing nucleotide triphosphate hydrolases"/>
    <property type="match status" value="1"/>
</dbReference>
<dbReference type="InterPro" id="IPR011990">
    <property type="entry name" value="TPR-like_helical_dom_sf"/>
</dbReference>
<proteinExistence type="predicted"/>
<dbReference type="InterPro" id="IPR027417">
    <property type="entry name" value="P-loop_NTPase"/>
</dbReference>
<dbReference type="InterPro" id="IPR002182">
    <property type="entry name" value="NB-ARC"/>
</dbReference>
<feature type="region of interest" description="Disordered" evidence="1">
    <location>
        <begin position="82"/>
        <end position="104"/>
    </location>
</feature>
<evidence type="ECO:0000256" key="1">
    <source>
        <dbReference type="SAM" id="MobiDB-lite"/>
    </source>
</evidence>
<dbReference type="InterPro" id="IPR019734">
    <property type="entry name" value="TPR_rpt"/>
</dbReference>
<gene>
    <name evidence="3" type="ORF">GCM10022224_067130</name>
</gene>
<dbReference type="Proteomes" id="UP001500902">
    <property type="component" value="Unassembled WGS sequence"/>
</dbReference>
<dbReference type="EMBL" id="BAAAZP010000124">
    <property type="protein sequence ID" value="GAA3692056.1"/>
    <property type="molecule type" value="Genomic_DNA"/>
</dbReference>
<dbReference type="SUPFAM" id="SSF48452">
    <property type="entry name" value="TPR-like"/>
    <property type="match status" value="1"/>
</dbReference>
<dbReference type="Gene3D" id="1.25.40.10">
    <property type="entry name" value="Tetratricopeptide repeat domain"/>
    <property type="match status" value="1"/>
</dbReference>
<dbReference type="Pfam" id="PF13560">
    <property type="entry name" value="HTH_31"/>
    <property type="match status" value="1"/>
</dbReference>
<sequence length="782" mass="85029">MAPRKTSAEPGLLATELRRSRERALLTQEELARRAGLSVGTVRGLESGRIQRPRLGSVRALADALALPEPARAALIALARGEPVSRPDGEPAADDGSVPPSPVTRPAYAGVRPAQLPAGVAGFAGRVEPLRILDETAGRPSATMVIAGTAGVGKTTLAVHWAQRARDRFPDGQLYVNLRGFHPAGSPLDPAVAVRGFLDALEVAPQRIPATEDAQAALYRSLLADRRLLVVLDNARDAEQVRPLLPGSPGCMVLVTSRDQLSSLVAVEGAQVINLDVLSADEARDLLGRRLGDERLTAEPQAADDLIAACARLPLALAVLAARAAIRPDFPLAALTDQLSQSRGRLAPLSDDSAFTDVRVVFSWSYRTLSDAAARLFRLLGVHAGPDIDVEAAARLTAMSPARVAPVLAELARAHLIGEPTPGRYAFHDLLRAYATELAGSTDSDEERREAVRRVLDHYLRTAHSAALLLQPHRKQLDLPPPVTGDDTPYVLADLDRAMSWLTAEHGTLIASVEQAFDTGFDRHAWQLAWSMRDFLQRRGHWHDLTTVSGTALRAADRLGDRACQAYAYRSLSLPHVKMRRFDEARAYLLKALDGFAAGGDLVGQADVSRTLGWVLWSMDRREEGLGYAEQAQELYARAGDRAGHADGLNNLGWLHVQLEDHDRALVLCRRALALQQEMGDRRSETATLHTLGYIHHLLGEHREAIPCYERSAELARAFDDGAREAEALAHLGDAHHALGDRRAAGETWRRALRIFTELERSEAADVRAKLRALDDDAPPRT</sequence>
<dbReference type="RefSeq" id="WP_344887029.1">
    <property type="nucleotide sequence ID" value="NZ_BAAAZP010000124.1"/>
</dbReference>
<dbReference type="PROSITE" id="PS50943">
    <property type="entry name" value="HTH_CROC1"/>
    <property type="match status" value="1"/>
</dbReference>
<dbReference type="SUPFAM" id="SSF52540">
    <property type="entry name" value="P-loop containing nucleoside triphosphate hydrolases"/>
    <property type="match status" value="1"/>
</dbReference>
<dbReference type="SMART" id="SM00530">
    <property type="entry name" value="HTH_XRE"/>
    <property type="match status" value="1"/>
</dbReference>
<dbReference type="InterPro" id="IPR001387">
    <property type="entry name" value="Cro/C1-type_HTH"/>
</dbReference>
<name>A0ABP7CNS2_9ACTN</name>
<keyword evidence="4" id="KW-1185">Reference proteome</keyword>
<dbReference type="SMART" id="SM00028">
    <property type="entry name" value="TPR"/>
    <property type="match status" value="4"/>
</dbReference>
<dbReference type="InterPro" id="IPR010982">
    <property type="entry name" value="Lambda_DNA-bd_dom_sf"/>
</dbReference>
<evidence type="ECO:0000313" key="3">
    <source>
        <dbReference type="EMBL" id="GAA3692056.1"/>
    </source>
</evidence>
<protein>
    <recommendedName>
        <fullName evidence="2">HTH cro/C1-type domain-containing protein</fullName>
    </recommendedName>
</protein>
<feature type="domain" description="HTH cro/C1-type" evidence="2">
    <location>
        <begin position="17"/>
        <end position="73"/>
    </location>
</feature>
<evidence type="ECO:0000313" key="4">
    <source>
        <dbReference type="Proteomes" id="UP001500902"/>
    </source>
</evidence>
<comment type="caution">
    <text evidence="3">The sequence shown here is derived from an EMBL/GenBank/DDBJ whole genome shotgun (WGS) entry which is preliminary data.</text>
</comment>
<dbReference type="PANTHER" id="PTHR47691">
    <property type="entry name" value="REGULATOR-RELATED"/>
    <property type="match status" value="1"/>
</dbReference>
<dbReference type="PANTHER" id="PTHR47691:SF3">
    <property type="entry name" value="HTH-TYPE TRANSCRIPTIONAL REGULATOR RV0890C-RELATED"/>
    <property type="match status" value="1"/>
</dbReference>
<dbReference type="CDD" id="cd00093">
    <property type="entry name" value="HTH_XRE"/>
    <property type="match status" value="1"/>
</dbReference>
<organism evidence="3 4">
    <name type="scientific">Nonomuraea antimicrobica</name>
    <dbReference type="NCBI Taxonomy" id="561173"/>
    <lineage>
        <taxon>Bacteria</taxon>
        <taxon>Bacillati</taxon>
        <taxon>Actinomycetota</taxon>
        <taxon>Actinomycetes</taxon>
        <taxon>Streptosporangiales</taxon>
        <taxon>Streptosporangiaceae</taxon>
        <taxon>Nonomuraea</taxon>
    </lineage>
</organism>